<feature type="disulfide bond" description="Redox-active" evidence="6">
    <location>
        <begin position="238"/>
        <end position="240"/>
    </location>
</feature>
<keyword evidence="4 6" id="KW-0143">Chaperone</keyword>
<reference evidence="7 8" key="1">
    <citation type="submission" date="2019-10" db="EMBL/GenBank/DDBJ databases">
        <title>Alkaliphilus serpentinus sp. nov. and Alkaliphilus pronyensis sp. nov., two novel anaerobic alkaliphilic species isolated from the serpentinized-hosted hydrothermal field of the Prony Bay (New Caledonia).</title>
        <authorList>
            <person name="Postec A."/>
        </authorList>
    </citation>
    <scope>NUCLEOTIDE SEQUENCE [LARGE SCALE GENOMIC DNA]</scope>
    <source>
        <strain evidence="7 8">LacT</strain>
    </source>
</reference>
<dbReference type="HAMAP" id="MF_00117">
    <property type="entry name" value="HslO"/>
    <property type="match status" value="1"/>
</dbReference>
<dbReference type="NCBIfam" id="NF001033">
    <property type="entry name" value="PRK00114.1"/>
    <property type="match status" value="1"/>
</dbReference>
<comment type="subcellular location">
    <subcellularLocation>
        <location evidence="6">Cytoplasm</location>
    </subcellularLocation>
</comment>
<evidence type="ECO:0000256" key="4">
    <source>
        <dbReference type="ARBA" id="ARBA00023186"/>
    </source>
</evidence>
<evidence type="ECO:0000256" key="3">
    <source>
        <dbReference type="ARBA" id="ARBA00023157"/>
    </source>
</evidence>
<dbReference type="PANTHER" id="PTHR30111">
    <property type="entry name" value="33 KDA CHAPERONIN"/>
    <property type="match status" value="1"/>
</dbReference>
<dbReference type="GO" id="GO:0005737">
    <property type="term" value="C:cytoplasm"/>
    <property type="evidence" value="ECO:0007669"/>
    <property type="project" value="UniProtKB-SubCell"/>
</dbReference>
<dbReference type="SUPFAM" id="SSF64397">
    <property type="entry name" value="Hsp33 domain"/>
    <property type="match status" value="1"/>
</dbReference>
<name>A0A833HNM3_9FIRM</name>
<feature type="disulfide bond" description="Redox-active" evidence="6">
    <location>
        <begin position="271"/>
        <end position="274"/>
    </location>
</feature>
<dbReference type="PIRSF" id="PIRSF005261">
    <property type="entry name" value="Heat_shock_Hsp33"/>
    <property type="match status" value="1"/>
</dbReference>
<dbReference type="CDD" id="cd00498">
    <property type="entry name" value="Hsp33"/>
    <property type="match status" value="1"/>
</dbReference>
<dbReference type="GO" id="GO:0051082">
    <property type="term" value="F:unfolded protein binding"/>
    <property type="evidence" value="ECO:0007669"/>
    <property type="project" value="UniProtKB-UniRule"/>
</dbReference>
<dbReference type="Proteomes" id="UP000465601">
    <property type="component" value="Unassembled WGS sequence"/>
</dbReference>
<dbReference type="AlphaFoldDB" id="A0A833HNM3"/>
<keyword evidence="8" id="KW-1185">Reference proteome</keyword>
<comment type="PTM">
    <text evidence="6">Under oxidizing conditions two disulfide bonds are formed involving the reactive cysteines. Under reducing conditions zinc is bound to the reactive cysteines and the protein is inactive.</text>
</comment>
<dbReference type="RefSeq" id="WP_151865923.1">
    <property type="nucleotide sequence ID" value="NZ_WBZB01000025.1"/>
</dbReference>
<gene>
    <name evidence="6" type="primary">hslO</name>
    <name evidence="7" type="ORF">F8153_08475</name>
</gene>
<keyword evidence="2 6" id="KW-0862">Zinc</keyword>
<keyword evidence="1 6" id="KW-0963">Cytoplasm</keyword>
<organism evidence="7 8">
    <name type="scientific">Alkaliphilus serpentinus</name>
    <dbReference type="NCBI Taxonomy" id="1482731"/>
    <lineage>
        <taxon>Bacteria</taxon>
        <taxon>Bacillati</taxon>
        <taxon>Bacillota</taxon>
        <taxon>Clostridia</taxon>
        <taxon>Peptostreptococcales</taxon>
        <taxon>Natronincolaceae</taxon>
        <taxon>Alkaliphilus</taxon>
    </lineage>
</organism>
<proteinExistence type="inferred from homology"/>
<dbReference type="Pfam" id="PF01430">
    <property type="entry name" value="HSP33"/>
    <property type="match status" value="1"/>
</dbReference>
<evidence type="ECO:0000313" key="7">
    <source>
        <dbReference type="EMBL" id="KAB3529824.1"/>
    </source>
</evidence>
<evidence type="ECO:0000313" key="8">
    <source>
        <dbReference type="Proteomes" id="UP000465601"/>
    </source>
</evidence>
<dbReference type="PANTHER" id="PTHR30111:SF1">
    <property type="entry name" value="33 KDA CHAPERONIN"/>
    <property type="match status" value="1"/>
</dbReference>
<dbReference type="InterPro" id="IPR000397">
    <property type="entry name" value="Heat_shock_Hsp33"/>
</dbReference>
<comment type="function">
    <text evidence="6">Redox regulated molecular chaperone. Protects both thermally unfolding and oxidatively damaged proteins from irreversible aggregation. Plays an important role in the bacterial defense system toward oxidative stress.</text>
</comment>
<evidence type="ECO:0000256" key="5">
    <source>
        <dbReference type="ARBA" id="ARBA00023284"/>
    </source>
</evidence>
<dbReference type="Gene3D" id="3.55.30.10">
    <property type="entry name" value="Hsp33 domain"/>
    <property type="match status" value="1"/>
</dbReference>
<protein>
    <recommendedName>
        <fullName evidence="6">33 kDa chaperonin</fullName>
    </recommendedName>
    <alternativeName>
        <fullName evidence="6">Heat shock protein 33 homolog</fullName>
        <shortName evidence="6">HSP33</shortName>
    </alternativeName>
</protein>
<dbReference type="InterPro" id="IPR016153">
    <property type="entry name" value="Heat_shock_Hsp33_N"/>
</dbReference>
<sequence length="294" mass="32079">MNSKVIRITAANNTIRGFFADTTALVDKASKLHVTSPVASSALGRTLTATSIMGLMLKEEHHKITVKINGGGDIGTILVTGDSEGNVKGYVDNPQVESTNIKPGKLHVGKAVGTKGSITIIKDIGLKEPYVGSYPLATGEIGEDVAAYFLYSEQQPSAVALGVLIDVDHSIKASGGFIIQVLPGVEQETLDILEDKLGQMEPITTLMDKGMSIEDVIHHLLGDFQPKVLYTYPVDFICDCNEDRLERALISLGDKELREIIEEDHGAEMTCHFCNKKYYFNEERLEELAKQAKK</sequence>
<dbReference type="Gene3D" id="3.90.1280.10">
    <property type="entry name" value="HSP33 redox switch-like"/>
    <property type="match status" value="1"/>
</dbReference>
<evidence type="ECO:0000256" key="6">
    <source>
        <dbReference type="HAMAP-Rule" id="MF_00117"/>
    </source>
</evidence>
<dbReference type="EMBL" id="WBZB01000025">
    <property type="protein sequence ID" value="KAB3529824.1"/>
    <property type="molecule type" value="Genomic_DNA"/>
</dbReference>
<dbReference type="GO" id="GO:0044183">
    <property type="term" value="F:protein folding chaperone"/>
    <property type="evidence" value="ECO:0007669"/>
    <property type="project" value="TreeGrafter"/>
</dbReference>
<comment type="similarity">
    <text evidence="6">Belongs to the HSP33 family.</text>
</comment>
<keyword evidence="5 6" id="KW-0676">Redox-active center</keyword>
<dbReference type="InterPro" id="IPR016154">
    <property type="entry name" value="Heat_shock_Hsp33_C"/>
</dbReference>
<dbReference type="OrthoDB" id="9776534at2"/>
<dbReference type="GO" id="GO:0042026">
    <property type="term" value="P:protein refolding"/>
    <property type="evidence" value="ECO:0007669"/>
    <property type="project" value="TreeGrafter"/>
</dbReference>
<evidence type="ECO:0000256" key="1">
    <source>
        <dbReference type="ARBA" id="ARBA00022490"/>
    </source>
</evidence>
<keyword evidence="3 6" id="KW-1015">Disulfide bond</keyword>
<comment type="caution">
    <text evidence="7">The sequence shown here is derived from an EMBL/GenBank/DDBJ whole genome shotgun (WGS) entry which is preliminary data.</text>
</comment>
<dbReference type="SUPFAM" id="SSF118352">
    <property type="entry name" value="HSP33 redox switch-like"/>
    <property type="match status" value="1"/>
</dbReference>
<accession>A0A833HNM3</accession>
<evidence type="ECO:0000256" key="2">
    <source>
        <dbReference type="ARBA" id="ARBA00022833"/>
    </source>
</evidence>